<reference evidence="2" key="1">
    <citation type="journal article" date="2020" name="Microbiol. Resour. Announc.">
        <title>Draft Genome Sequences of Thiorhodococcus mannitoliphagus and Thiorhodococcus minor, Purple Sulfur Photosynthetic Bacteria in the Gammaproteobacterial Family Chromatiaceae.</title>
        <authorList>
            <person name="Aviles F.A."/>
            <person name="Meyer T.E."/>
            <person name="Kyndt J.A."/>
        </authorList>
    </citation>
    <scope>NUCLEOTIDE SEQUENCE [LARGE SCALE GENOMIC DNA]</scope>
    <source>
        <strain evidence="2">DSM 18266</strain>
    </source>
</reference>
<dbReference type="EMBL" id="JAAIJR010000028">
    <property type="protein sequence ID" value="NEX20420.1"/>
    <property type="molecule type" value="Genomic_DNA"/>
</dbReference>
<proteinExistence type="predicted"/>
<dbReference type="Pfam" id="PF09720">
    <property type="entry name" value="Unstab_antitox"/>
    <property type="match status" value="1"/>
</dbReference>
<protein>
    <submittedName>
        <fullName evidence="1">Addiction module protein</fullName>
    </submittedName>
</protein>
<keyword evidence="2" id="KW-1185">Reference proteome</keyword>
<dbReference type="AlphaFoldDB" id="A0A6P1DS90"/>
<dbReference type="InterPro" id="IPR013406">
    <property type="entry name" value="CHP02574_addiction_mod"/>
</dbReference>
<comment type="caution">
    <text evidence="1">The sequence shown here is derived from an EMBL/GenBank/DDBJ whole genome shotgun (WGS) entry which is preliminary data.</text>
</comment>
<accession>A0A6P1DS90</accession>
<name>A0A6P1DS90_9GAMM</name>
<sequence>MKPNLQLDQMTVEEKIQTMELLWDSLSQAPVDLETPDWHREILEERQRKVDAGEAVFLSLEELKARRPR</sequence>
<dbReference type="Proteomes" id="UP000471640">
    <property type="component" value="Unassembled WGS sequence"/>
</dbReference>
<dbReference type="RefSeq" id="WP_164653519.1">
    <property type="nucleotide sequence ID" value="NZ_JAAIJR010000028.1"/>
</dbReference>
<gene>
    <name evidence="1" type="ORF">G3480_08880</name>
</gene>
<evidence type="ECO:0000313" key="2">
    <source>
        <dbReference type="Proteomes" id="UP000471640"/>
    </source>
</evidence>
<reference evidence="1 2" key="2">
    <citation type="submission" date="2020-02" db="EMBL/GenBank/DDBJ databases">
        <title>Genome sequences of Thiorhodococcus mannitoliphagus and Thiorhodococcus minor, purple sulfur photosynthetic bacteria in the gammaproteobacterial family, Chromatiaceae.</title>
        <authorList>
            <person name="Aviles F.A."/>
            <person name="Meyer T.E."/>
            <person name="Kyndt J.A."/>
        </authorList>
    </citation>
    <scope>NUCLEOTIDE SEQUENCE [LARGE SCALE GENOMIC DNA]</scope>
    <source>
        <strain evidence="1 2">DSM 18266</strain>
    </source>
</reference>
<organism evidence="1 2">
    <name type="scientific">Thiorhodococcus mannitoliphagus</name>
    <dbReference type="NCBI Taxonomy" id="329406"/>
    <lineage>
        <taxon>Bacteria</taxon>
        <taxon>Pseudomonadati</taxon>
        <taxon>Pseudomonadota</taxon>
        <taxon>Gammaproteobacteria</taxon>
        <taxon>Chromatiales</taxon>
        <taxon>Chromatiaceae</taxon>
        <taxon>Thiorhodococcus</taxon>
    </lineage>
</organism>
<evidence type="ECO:0000313" key="1">
    <source>
        <dbReference type="EMBL" id="NEX20420.1"/>
    </source>
</evidence>